<dbReference type="InterPro" id="IPR017896">
    <property type="entry name" value="4Fe4S_Fe-S-bd"/>
</dbReference>
<evidence type="ECO:0000256" key="7">
    <source>
        <dbReference type="ARBA" id="ARBA00023014"/>
    </source>
</evidence>
<dbReference type="Pfam" id="PF10589">
    <property type="entry name" value="NADH_4Fe-4S"/>
    <property type="match status" value="1"/>
</dbReference>
<dbReference type="Gene3D" id="3.40.50.11540">
    <property type="entry name" value="NADH-ubiquinone oxidoreductase 51kDa subunit"/>
    <property type="match status" value="1"/>
</dbReference>
<dbReference type="CDD" id="cd02980">
    <property type="entry name" value="TRX_Fd_family"/>
    <property type="match status" value="1"/>
</dbReference>
<gene>
    <name evidence="10" type="ORF">DV520_04295</name>
</gene>
<keyword evidence="6" id="KW-0408">Iron</keyword>
<dbReference type="Gene3D" id="3.40.30.10">
    <property type="entry name" value="Glutaredoxin"/>
    <property type="match status" value="2"/>
</dbReference>
<organism evidence="10 11">
    <name type="scientific">Evtepia gabavorous</name>
    <dbReference type="NCBI Taxonomy" id="2211183"/>
    <lineage>
        <taxon>Bacteria</taxon>
        <taxon>Bacillati</taxon>
        <taxon>Bacillota</taxon>
        <taxon>Clostridia</taxon>
        <taxon>Eubacteriales</taxon>
        <taxon>Evtepia</taxon>
    </lineage>
</organism>
<dbReference type="Gene3D" id="1.20.1440.230">
    <property type="entry name" value="NADH-ubiquinone oxidoreductase 51kDa subunit, iron-sulphur binding domain"/>
    <property type="match status" value="1"/>
</dbReference>
<dbReference type="InterPro" id="IPR037225">
    <property type="entry name" value="Nuo51_FMN-bd_sf"/>
</dbReference>
<dbReference type="PANTHER" id="PTHR43578">
    <property type="entry name" value="NADH-QUINONE OXIDOREDUCTASE SUBUNIT F"/>
    <property type="match status" value="1"/>
</dbReference>
<dbReference type="Gene3D" id="3.10.20.600">
    <property type="match status" value="1"/>
</dbReference>
<evidence type="ECO:0000256" key="4">
    <source>
        <dbReference type="ARBA" id="ARBA00022714"/>
    </source>
</evidence>
<dbReference type="PROSITE" id="PS01099">
    <property type="entry name" value="COMPLEX1_24K"/>
    <property type="match status" value="1"/>
</dbReference>
<dbReference type="GO" id="GO:0016491">
    <property type="term" value="F:oxidoreductase activity"/>
    <property type="evidence" value="ECO:0007669"/>
    <property type="project" value="InterPro"/>
</dbReference>
<dbReference type="CDD" id="cd03064">
    <property type="entry name" value="TRX_Fd_NuoE"/>
    <property type="match status" value="1"/>
</dbReference>
<reference evidence="10 11" key="1">
    <citation type="submission" date="2018-07" db="EMBL/GenBank/DDBJ databases">
        <title>GABA Modulating Bacteria of the Human Gut Microbiota.</title>
        <authorList>
            <person name="Strandwitz P."/>
            <person name="Kim K.H."/>
            <person name="Terekhova D."/>
            <person name="Liu J.K."/>
            <person name="Sharma A."/>
            <person name="Levering J."/>
            <person name="Mcdonald D."/>
            <person name="Dietrich D."/>
            <person name="Ramadhar T.R."/>
            <person name="Lekbua A."/>
            <person name="Mroue N."/>
            <person name="Liston C."/>
            <person name="Stewart E.J."/>
            <person name="Dubin M.J."/>
            <person name="Zengler K."/>
            <person name="Knight R."/>
            <person name="Gilbert J.A."/>
            <person name="Clardy J."/>
            <person name="Lewis K."/>
        </authorList>
    </citation>
    <scope>NUCLEOTIDE SEQUENCE [LARGE SCALE GENOMIC DNA]</scope>
    <source>
        <strain evidence="10 11">KLE1738</strain>
    </source>
</reference>
<dbReference type="InterPro" id="IPR037207">
    <property type="entry name" value="Nuop51_4Fe4S-bd_sf"/>
</dbReference>
<feature type="domain" description="4Fe-4S ferredoxin-type" evidence="9">
    <location>
        <begin position="689"/>
        <end position="718"/>
    </location>
</feature>
<evidence type="ECO:0000256" key="2">
    <source>
        <dbReference type="ARBA" id="ARBA00010643"/>
    </source>
</evidence>
<sequence>MTEFKSGVDLSLMEGVLRQYQEDATSLIMILQQAQSIYGYLPQEVIYHVAQRTGNSPAKVMGVATFYSYFRLQPMGTYQIMLCDGTACHVNGSERIRTAITQELGIHNGETTEDGMFTLNEVACLGCCSLAPVMMINGDTYGNLTPEKTIKILRQLRQREAGNGIRILVGQGSCGVSAGAARVAKVLAGHMTATDSFTVETTGCIGMCYLEPIVDIYEGEQLLHRLVRVTETDALGIVEAVRKKDFSKLEAMFISDEDARFLKKQKRVALRNCGVVDPTSIDDYINHAGYQALDKALKMKPEEVIEEIKVSGLAGRGGAGFPTWFKWDAARKAEGEQKHLICNADEGDPGAFMDRAVIESDPHTLIEGMLIGAYAIGASDMYVYIRAEYPLAVERLSQAIEQARSRGLLGKNILGTDFSCDLNIKIGAGAFVCGEETALIESMEGKRGMPRLKPPFPAQSGYLNEPSNINNVETFANVAWIIQHGGTAFAAMGTENSKGTKVFALTGKVQRGGLVEVPMGNSLKDVIFDIAGGIKDGRAYKAVQMGGPSGGCIPAALMDTPIDYKALSATGAIMGSGGMVVMDDSTCMVNIARFFLDFTARESCGKCVPCRIGTTRMMEILNRICEGEGQEGDIELLEELCVSIKDGALCGLGQTAPNPVLTTIRYFREEYEAHIRDKKCPAHECSALLTISIDPAKCTGCTVCARKCPVECISGTRKEPHVIDQSACIKCKQCVSSCKFGAIVVD</sequence>
<dbReference type="GO" id="GO:0051537">
    <property type="term" value="F:2 iron, 2 sulfur cluster binding"/>
    <property type="evidence" value="ECO:0007669"/>
    <property type="project" value="UniProtKB-KW"/>
</dbReference>
<evidence type="ECO:0000259" key="9">
    <source>
        <dbReference type="PROSITE" id="PS51379"/>
    </source>
</evidence>
<dbReference type="Pfam" id="PF01512">
    <property type="entry name" value="Complex1_51K"/>
    <property type="match status" value="1"/>
</dbReference>
<keyword evidence="11" id="KW-1185">Reference proteome</keyword>
<dbReference type="Gene3D" id="6.10.250.1450">
    <property type="match status" value="1"/>
</dbReference>
<evidence type="ECO:0000256" key="6">
    <source>
        <dbReference type="ARBA" id="ARBA00023004"/>
    </source>
</evidence>
<comment type="similarity">
    <text evidence="1">Belongs to the complex I 51 kDa subunit family.</text>
</comment>
<dbReference type="InterPro" id="IPR041921">
    <property type="entry name" value="NuoE_N"/>
</dbReference>
<dbReference type="SMART" id="SM00928">
    <property type="entry name" value="NADH_4Fe-4S"/>
    <property type="match status" value="1"/>
</dbReference>
<dbReference type="InterPro" id="IPR042128">
    <property type="entry name" value="NuoE_dom"/>
</dbReference>
<dbReference type="InterPro" id="IPR017900">
    <property type="entry name" value="4Fe4S_Fe_S_CS"/>
</dbReference>
<evidence type="ECO:0000256" key="1">
    <source>
        <dbReference type="ARBA" id="ARBA00007523"/>
    </source>
</evidence>
<dbReference type="PANTHER" id="PTHR43578:SF3">
    <property type="entry name" value="NADH-QUINONE OXIDOREDUCTASE SUBUNIT F"/>
    <property type="match status" value="1"/>
</dbReference>
<dbReference type="Proteomes" id="UP000260649">
    <property type="component" value="Unassembled WGS sequence"/>
</dbReference>
<evidence type="ECO:0000256" key="8">
    <source>
        <dbReference type="ARBA" id="ARBA00034078"/>
    </source>
</evidence>
<dbReference type="NCBIfam" id="NF010120">
    <property type="entry name" value="PRK13596.1"/>
    <property type="match status" value="1"/>
</dbReference>
<dbReference type="EMBL" id="QQRQ01000005">
    <property type="protein sequence ID" value="RFT06926.1"/>
    <property type="molecule type" value="Genomic_DNA"/>
</dbReference>
<dbReference type="InterPro" id="IPR002023">
    <property type="entry name" value="NuoE-like"/>
</dbReference>
<dbReference type="SUPFAM" id="SSF140490">
    <property type="entry name" value="Nqo1C-terminal domain-like"/>
    <property type="match status" value="1"/>
</dbReference>
<dbReference type="Pfam" id="PF01257">
    <property type="entry name" value="2Fe-2S_thioredx"/>
    <property type="match status" value="1"/>
</dbReference>
<evidence type="ECO:0000313" key="10">
    <source>
        <dbReference type="EMBL" id="RFT06926.1"/>
    </source>
</evidence>
<dbReference type="AlphaFoldDB" id="A0A3E2B4M4"/>
<comment type="similarity">
    <text evidence="2">Belongs to the complex I 24 kDa subunit family.</text>
</comment>
<comment type="cofactor">
    <cofactor evidence="8">
        <name>[2Fe-2S] cluster</name>
        <dbReference type="ChEBI" id="CHEBI:190135"/>
    </cofactor>
</comment>
<dbReference type="Gene3D" id="1.10.10.1590">
    <property type="entry name" value="NADH-quinone oxidoreductase subunit E"/>
    <property type="match status" value="1"/>
</dbReference>
<proteinExistence type="inferred from homology"/>
<comment type="caution">
    <text evidence="10">The sequence shown here is derived from an EMBL/GenBank/DDBJ whole genome shotgun (WGS) entry which is preliminary data.</text>
</comment>
<dbReference type="FunFam" id="3.40.50.11540:FF:000001">
    <property type="entry name" value="NADH dehydrogenase [ubiquinone] flavoprotein 1, mitochondrial"/>
    <property type="match status" value="1"/>
</dbReference>
<keyword evidence="3" id="KW-0004">4Fe-4S</keyword>
<dbReference type="GO" id="GO:0008137">
    <property type="term" value="F:NADH dehydrogenase (ubiquinone) activity"/>
    <property type="evidence" value="ECO:0007669"/>
    <property type="project" value="InterPro"/>
</dbReference>
<dbReference type="PROSITE" id="PS00198">
    <property type="entry name" value="4FE4S_FER_1"/>
    <property type="match status" value="1"/>
</dbReference>
<accession>A0A3E2B4M4</accession>
<dbReference type="PROSITE" id="PS51379">
    <property type="entry name" value="4FE4S_FER_2"/>
    <property type="match status" value="2"/>
</dbReference>
<evidence type="ECO:0000256" key="3">
    <source>
        <dbReference type="ARBA" id="ARBA00022485"/>
    </source>
</evidence>
<keyword evidence="5" id="KW-0479">Metal-binding</keyword>
<dbReference type="SUPFAM" id="SSF52833">
    <property type="entry name" value="Thioredoxin-like"/>
    <property type="match status" value="2"/>
</dbReference>
<dbReference type="PROSITE" id="PS00645">
    <property type="entry name" value="COMPLEX1_51K_2"/>
    <property type="match status" value="1"/>
</dbReference>
<dbReference type="GO" id="GO:0046872">
    <property type="term" value="F:metal ion binding"/>
    <property type="evidence" value="ECO:0007669"/>
    <property type="project" value="UniProtKB-KW"/>
</dbReference>
<keyword evidence="7" id="KW-0411">Iron-sulfur</keyword>
<keyword evidence="4" id="KW-0001">2Fe-2S</keyword>
<dbReference type="OrthoDB" id="9761899at2"/>
<dbReference type="SUPFAM" id="SSF142984">
    <property type="entry name" value="Nqo1 middle domain-like"/>
    <property type="match status" value="1"/>
</dbReference>
<dbReference type="GO" id="GO:0010181">
    <property type="term" value="F:FMN binding"/>
    <property type="evidence" value="ECO:0007669"/>
    <property type="project" value="InterPro"/>
</dbReference>
<feature type="domain" description="4Fe-4S ferredoxin-type" evidence="9">
    <location>
        <begin position="719"/>
        <end position="746"/>
    </location>
</feature>
<dbReference type="InterPro" id="IPR001949">
    <property type="entry name" value="NADH-UbQ_OxRdtase_51kDa_CS"/>
</dbReference>
<dbReference type="Pfam" id="PF00037">
    <property type="entry name" value="Fer4"/>
    <property type="match status" value="2"/>
</dbReference>
<evidence type="ECO:0000313" key="11">
    <source>
        <dbReference type="Proteomes" id="UP000260649"/>
    </source>
</evidence>
<evidence type="ECO:0000256" key="5">
    <source>
        <dbReference type="ARBA" id="ARBA00022723"/>
    </source>
</evidence>
<protein>
    <submittedName>
        <fullName evidence="10">NADH-quinone oxidoreductase subunit NuoF</fullName>
    </submittedName>
</protein>
<dbReference type="Gene3D" id="3.30.70.20">
    <property type="match status" value="1"/>
</dbReference>
<dbReference type="RefSeq" id="WP_021920499.1">
    <property type="nucleotide sequence ID" value="NZ_CAKXKJ010000004.1"/>
</dbReference>
<dbReference type="InterPro" id="IPR011538">
    <property type="entry name" value="Nuo51_FMN-bd"/>
</dbReference>
<dbReference type="InterPro" id="IPR019575">
    <property type="entry name" value="Nuop51_4Fe4S-bd"/>
</dbReference>
<dbReference type="NCBIfam" id="NF005722">
    <property type="entry name" value="PRK07539.1-2"/>
    <property type="match status" value="1"/>
</dbReference>
<dbReference type="GO" id="GO:0051539">
    <property type="term" value="F:4 iron, 4 sulfur cluster binding"/>
    <property type="evidence" value="ECO:0007669"/>
    <property type="project" value="UniProtKB-KW"/>
</dbReference>
<dbReference type="SUPFAM" id="SSF142019">
    <property type="entry name" value="Nqo1 FMN-binding domain-like"/>
    <property type="match status" value="1"/>
</dbReference>
<dbReference type="FunFam" id="1.20.1440.230:FF:000001">
    <property type="entry name" value="Mitochondrial NADH dehydrogenase flavoprotein 1"/>
    <property type="match status" value="1"/>
</dbReference>
<dbReference type="InterPro" id="IPR036249">
    <property type="entry name" value="Thioredoxin-like_sf"/>
</dbReference>
<dbReference type="GeneID" id="97994959"/>
<name>A0A3E2B4M4_9FIRM</name>
<dbReference type="SUPFAM" id="SSF54862">
    <property type="entry name" value="4Fe-4S ferredoxins"/>
    <property type="match status" value="1"/>
</dbReference>